<reference evidence="1 2" key="1">
    <citation type="journal article" date="2018" name="Front. Plant Sci.">
        <title>Red Clover (Trifolium pratense) and Zigzag Clover (T. medium) - A Picture of Genomic Similarities and Differences.</title>
        <authorList>
            <person name="Dluhosova J."/>
            <person name="Istvanek J."/>
            <person name="Nedelnik J."/>
            <person name="Repkova J."/>
        </authorList>
    </citation>
    <scope>NUCLEOTIDE SEQUENCE [LARGE SCALE GENOMIC DNA]</scope>
    <source>
        <strain evidence="2">cv. 10/8</strain>
        <tissue evidence="1">Leaf</tissue>
    </source>
</reference>
<dbReference type="EMBL" id="LXQA010060698">
    <property type="protein sequence ID" value="MCI06094.1"/>
    <property type="molecule type" value="Genomic_DNA"/>
</dbReference>
<comment type="caution">
    <text evidence="1">The sequence shown here is derived from an EMBL/GenBank/DDBJ whole genome shotgun (WGS) entry which is preliminary data.</text>
</comment>
<dbReference type="AlphaFoldDB" id="A0A392P2Y0"/>
<keyword evidence="2" id="KW-1185">Reference proteome</keyword>
<feature type="non-terminal residue" evidence="1">
    <location>
        <position position="150"/>
    </location>
</feature>
<evidence type="ECO:0000313" key="2">
    <source>
        <dbReference type="Proteomes" id="UP000265520"/>
    </source>
</evidence>
<name>A0A392P2Y0_9FABA</name>
<sequence>MAMLAKQGWNIMIKPESLVARMLKARYFPNTSFLDSHLGHNPSYSWRSIWSSRHILATGCRWRIGDGTKGNNWDAGKINAIFPSNVAKNIFAVPLFDIQGPDVLIWKGDMNGLYSVKSGYNMVMNMKQGTDDNNGGHDWFCVWNAHVPPK</sequence>
<evidence type="ECO:0000313" key="1">
    <source>
        <dbReference type="EMBL" id="MCI06094.1"/>
    </source>
</evidence>
<proteinExistence type="predicted"/>
<protein>
    <submittedName>
        <fullName evidence="1">Putative ribonuclease H protein</fullName>
    </submittedName>
</protein>
<accession>A0A392P2Y0</accession>
<organism evidence="1 2">
    <name type="scientific">Trifolium medium</name>
    <dbReference type="NCBI Taxonomy" id="97028"/>
    <lineage>
        <taxon>Eukaryota</taxon>
        <taxon>Viridiplantae</taxon>
        <taxon>Streptophyta</taxon>
        <taxon>Embryophyta</taxon>
        <taxon>Tracheophyta</taxon>
        <taxon>Spermatophyta</taxon>
        <taxon>Magnoliopsida</taxon>
        <taxon>eudicotyledons</taxon>
        <taxon>Gunneridae</taxon>
        <taxon>Pentapetalae</taxon>
        <taxon>rosids</taxon>
        <taxon>fabids</taxon>
        <taxon>Fabales</taxon>
        <taxon>Fabaceae</taxon>
        <taxon>Papilionoideae</taxon>
        <taxon>50 kb inversion clade</taxon>
        <taxon>NPAAA clade</taxon>
        <taxon>Hologalegina</taxon>
        <taxon>IRL clade</taxon>
        <taxon>Trifolieae</taxon>
        <taxon>Trifolium</taxon>
    </lineage>
</organism>
<dbReference type="Proteomes" id="UP000265520">
    <property type="component" value="Unassembled WGS sequence"/>
</dbReference>